<comment type="caution">
    <text evidence="1">The sequence shown here is derived from an EMBL/GenBank/DDBJ whole genome shotgun (WGS) entry which is preliminary data.</text>
</comment>
<reference evidence="1" key="1">
    <citation type="submission" date="2021-06" db="EMBL/GenBank/DDBJ databases">
        <authorList>
            <person name="Hodson N. C."/>
            <person name="Mongue J. A."/>
            <person name="Jaron S. K."/>
        </authorList>
    </citation>
    <scope>NUCLEOTIDE SEQUENCE</scope>
</reference>
<evidence type="ECO:0000313" key="2">
    <source>
        <dbReference type="Proteomes" id="UP000708208"/>
    </source>
</evidence>
<proteinExistence type="predicted"/>
<dbReference type="AlphaFoldDB" id="A0A8J2JGL4"/>
<dbReference type="EMBL" id="CAJVCH010065152">
    <property type="protein sequence ID" value="CAG7719860.1"/>
    <property type="molecule type" value="Genomic_DNA"/>
</dbReference>
<sequence>MLCDVDNDLLEATRTAEIIEELKSSVEAPNAEDAQGSDVQNKIWERLADSTSCKAKVLCDTCMEMPVLSTTVMNEFIEVLDSDIRKNNIIAEQVTRRMSSRKPRCY</sequence>
<evidence type="ECO:0000313" key="1">
    <source>
        <dbReference type="EMBL" id="CAG7719860.1"/>
    </source>
</evidence>
<dbReference type="Proteomes" id="UP000708208">
    <property type="component" value="Unassembled WGS sequence"/>
</dbReference>
<protein>
    <submittedName>
        <fullName evidence="1">Uncharacterized protein</fullName>
    </submittedName>
</protein>
<keyword evidence="2" id="KW-1185">Reference proteome</keyword>
<name>A0A8J2JGL4_9HEXA</name>
<gene>
    <name evidence="1" type="ORF">AFUS01_LOCUS9160</name>
</gene>
<accession>A0A8J2JGL4</accession>
<organism evidence="1 2">
    <name type="scientific">Allacma fusca</name>
    <dbReference type="NCBI Taxonomy" id="39272"/>
    <lineage>
        <taxon>Eukaryota</taxon>
        <taxon>Metazoa</taxon>
        <taxon>Ecdysozoa</taxon>
        <taxon>Arthropoda</taxon>
        <taxon>Hexapoda</taxon>
        <taxon>Collembola</taxon>
        <taxon>Symphypleona</taxon>
        <taxon>Sminthuridae</taxon>
        <taxon>Allacma</taxon>
    </lineage>
</organism>